<feature type="domain" description="Lipid II isoglutaminyl synthase (glutamine-hydrolyzing) subunit MurT C-terminal" evidence="7">
    <location>
        <begin position="324"/>
        <end position="434"/>
    </location>
</feature>
<comment type="function">
    <text evidence="5">The lipid II isoglutaminyl synthase complex catalyzes the formation of alpha-D-isoglutamine in the cell wall lipid II stem peptide. The MurT subunit catalyzes the ATP-dependent amidation of D-glutamate residue of lipid II, converting it to an isoglutamine residue.</text>
</comment>
<evidence type="ECO:0000256" key="1">
    <source>
        <dbReference type="ARBA" id="ARBA00004752"/>
    </source>
</evidence>
<sequence length="451" mass="51402">MSKIYINSFFSIIFSKATQFVSKTFLKGGSNFPGKIALKFDKNILKKVASNYTVILVTGTNGKTTTTSMIHNVLKTNGLEVITNATGANMLPGIISTFIQNYKFFDKKHKYAVIEVDEANLKFITEHINPEIITITNLFRDQLDRYGEVYTTLEKILEGVYKVPKTKLLLNGDESLLGNLDVKNPVIYYGFDVTPNKNKSIDINADAKFCKFCKTPYSYDFITYNHLGKFYCKSCGFKRNELKYRVDNILELTPEGSKVKFNDGVFTITQPGTYNIYNALCAYSIAKDLNISDEIIESSFVSQTSSFGRQETIKINNKDIKIILVKNPAGYNQALDTLLLNSESFSAAFLLNDNYADGRDVSWIWDVDFEKLKSMDIKEIFISGIRCYDMAVRLKVSGLDPNKFIIEENYESLTKEIENSSENKVYILATYTAMINYRKYLHAKGYIEKLW</sequence>
<proteinExistence type="inferred from homology"/>
<dbReference type="InterPro" id="IPR036565">
    <property type="entry name" value="Mur-like_cat_sf"/>
</dbReference>
<dbReference type="PANTHER" id="PTHR23135:SF7">
    <property type="entry name" value="LIPID II ISOGLUTAMINYL SYNTHASE (GLUTAMINE-HYDROLYZING) SUBUNIT MURT"/>
    <property type="match status" value="1"/>
</dbReference>
<dbReference type="RefSeq" id="WP_327444860.1">
    <property type="nucleotide sequence ID" value="NZ_WHJC01000145.1"/>
</dbReference>
<comment type="catalytic activity">
    <reaction evidence="5">
        <text>beta-D-GlcNAc-(1-&gt;4)-Mur2Ac(oyl-L-Ala-gamma-D-Glu-L-Lys-D-Ala-D-Ala)-di-trans,octa-cis-undecaprenyl diphosphate + L-glutamine + ATP + H2O = beta-D-GlcNAc-(1-&gt;4)-Mur2Ac(oyl-L-Ala-D-isoglutaminyl-L-Lys-D-Ala-D-Ala)-di-trans,octa-cis-undecaprenyl diphosphate + L-glutamate + ADP + phosphate + H(+)</text>
        <dbReference type="Rhea" id="RHEA:57928"/>
        <dbReference type="ChEBI" id="CHEBI:15377"/>
        <dbReference type="ChEBI" id="CHEBI:15378"/>
        <dbReference type="ChEBI" id="CHEBI:29985"/>
        <dbReference type="ChEBI" id="CHEBI:30616"/>
        <dbReference type="ChEBI" id="CHEBI:43474"/>
        <dbReference type="ChEBI" id="CHEBI:58359"/>
        <dbReference type="ChEBI" id="CHEBI:60033"/>
        <dbReference type="ChEBI" id="CHEBI:62233"/>
        <dbReference type="ChEBI" id="CHEBI:456216"/>
        <dbReference type="EC" id="6.3.5.13"/>
    </reaction>
</comment>
<comment type="caution">
    <text evidence="8">The sequence shown here is derived from an EMBL/GenBank/DDBJ whole genome shotgun (WGS) entry which is preliminary data.</text>
</comment>
<comment type="catalytic activity">
    <reaction evidence="5">
        <text>beta-D-GlcNAc-(1-&gt;4)-Mur2Ac(oyl-L-Ala-gamma-D-Glu-L-Lys-D-Ala-D-Ala)-di-trans,octa-cis-undecaprenyl diphosphate + ATP = beta-D-GlcNAc-(1-&gt;4)-Mur2Ac(oyl-L-Ala-gamma-D-O-P-Glu-L-Lys-D-Ala-D-Ala)-di-trans,octa-cis-undecaprenyl diphosphate + ADP</text>
        <dbReference type="Rhea" id="RHEA:59488"/>
        <dbReference type="ChEBI" id="CHEBI:30616"/>
        <dbReference type="ChEBI" id="CHEBI:60033"/>
        <dbReference type="ChEBI" id="CHEBI:143132"/>
        <dbReference type="ChEBI" id="CHEBI:456216"/>
    </reaction>
</comment>
<dbReference type="GO" id="GO:0009252">
    <property type="term" value="P:peptidoglycan biosynthetic process"/>
    <property type="evidence" value="ECO:0007669"/>
    <property type="project" value="UniProtKB-UniRule"/>
</dbReference>
<keyword evidence="5" id="KW-0573">Peptidoglycan synthesis</keyword>
<keyword evidence="9" id="KW-1185">Reference proteome</keyword>
<evidence type="ECO:0000259" key="7">
    <source>
        <dbReference type="Pfam" id="PF08353"/>
    </source>
</evidence>
<keyword evidence="3 5" id="KW-0547">Nucleotide-binding</keyword>
<dbReference type="PANTHER" id="PTHR23135">
    <property type="entry name" value="MUR LIGASE FAMILY MEMBER"/>
    <property type="match status" value="1"/>
</dbReference>
<dbReference type="GO" id="GO:0004326">
    <property type="term" value="F:tetrahydrofolylpolyglutamate synthase activity"/>
    <property type="evidence" value="ECO:0007669"/>
    <property type="project" value="InterPro"/>
</dbReference>
<dbReference type="GO" id="GO:0008360">
    <property type="term" value="P:regulation of cell shape"/>
    <property type="evidence" value="ECO:0007669"/>
    <property type="project" value="UniProtKB-KW"/>
</dbReference>
<dbReference type="GO" id="GO:0140282">
    <property type="term" value="F:carbon-nitrogen ligase activity on lipid II"/>
    <property type="evidence" value="ECO:0007669"/>
    <property type="project" value="UniProtKB-UniRule"/>
</dbReference>
<name>A0A6I1MMT2_9CLOT</name>
<comment type="similarity">
    <text evidence="5">Belongs to the MurCDEF family. MurT subfamily.</text>
</comment>
<dbReference type="Pfam" id="PF08245">
    <property type="entry name" value="Mur_ligase_M"/>
    <property type="match status" value="1"/>
</dbReference>
<keyword evidence="4 5" id="KW-0067">ATP-binding</keyword>
<protein>
    <recommendedName>
        <fullName evidence="5">Lipid II isoglutaminyl synthase (glutamine-hydrolyzing) subunit MurT</fullName>
        <ecNumber evidence="5">6.3.5.13</ecNumber>
    </recommendedName>
</protein>
<feature type="binding site" evidence="5">
    <location>
        <position position="213"/>
    </location>
    <ligand>
        <name>Zn(2+)</name>
        <dbReference type="ChEBI" id="CHEBI:29105"/>
    </ligand>
</feature>
<feature type="domain" description="Mur ligase central" evidence="6">
    <location>
        <begin position="57"/>
        <end position="230"/>
    </location>
</feature>
<feature type="active site" evidence="5">
    <location>
        <position position="360"/>
    </location>
</feature>
<gene>
    <name evidence="5" type="primary">murT</name>
    <name evidence="8" type="ORF">GBZ86_09895</name>
</gene>
<dbReference type="PROSITE" id="PS01011">
    <property type="entry name" value="FOLYLPOLYGLU_SYNT_1"/>
    <property type="match status" value="1"/>
</dbReference>
<evidence type="ECO:0000313" key="8">
    <source>
        <dbReference type="EMBL" id="MPQ44073.1"/>
    </source>
</evidence>
<dbReference type="InterPro" id="IPR043703">
    <property type="entry name" value="Lipid_II_synth_MurT"/>
</dbReference>
<evidence type="ECO:0000256" key="4">
    <source>
        <dbReference type="ARBA" id="ARBA00022840"/>
    </source>
</evidence>
<dbReference type="InterPro" id="IPR018109">
    <property type="entry name" value="Folylpolyglutamate_synth_CS"/>
</dbReference>
<evidence type="ECO:0000256" key="5">
    <source>
        <dbReference type="HAMAP-Rule" id="MF_02214"/>
    </source>
</evidence>
<dbReference type="UniPathway" id="UPA00219"/>
<organism evidence="8 9">
    <name type="scientific">Clostridium tarantellae</name>
    <dbReference type="NCBI Taxonomy" id="39493"/>
    <lineage>
        <taxon>Bacteria</taxon>
        <taxon>Bacillati</taxon>
        <taxon>Bacillota</taxon>
        <taxon>Clostridia</taxon>
        <taxon>Eubacteriales</taxon>
        <taxon>Clostridiaceae</taxon>
        <taxon>Clostridium</taxon>
    </lineage>
</organism>
<feature type="binding site" evidence="5">
    <location>
        <position position="210"/>
    </location>
    <ligand>
        <name>Zn(2+)</name>
        <dbReference type="ChEBI" id="CHEBI:29105"/>
    </ligand>
</feature>
<dbReference type="AlphaFoldDB" id="A0A6I1MMT2"/>
<dbReference type="SUPFAM" id="SSF53623">
    <property type="entry name" value="MurD-like peptide ligases, catalytic domain"/>
    <property type="match status" value="1"/>
</dbReference>
<accession>A0A6I1MMT2</accession>
<keyword evidence="5" id="KW-0133">Cell shape</keyword>
<keyword evidence="5" id="KW-0479">Metal-binding</keyword>
<dbReference type="EC" id="6.3.5.13" evidence="5"/>
<dbReference type="Proteomes" id="UP000430345">
    <property type="component" value="Unassembled WGS sequence"/>
</dbReference>
<dbReference type="GO" id="GO:0071555">
    <property type="term" value="P:cell wall organization"/>
    <property type="evidence" value="ECO:0007669"/>
    <property type="project" value="UniProtKB-KW"/>
</dbReference>
<keyword evidence="2 5" id="KW-0436">Ligase</keyword>
<comment type="subunit">
    <text evidence="5">Forms a heterodimer with GatD.</text>
</comment>
<dbReference type="InterPro" id="IPR013564">
    <property type="entry name" value="MurT_C"/>
</dbReference>
<dbReference type="GO" id="GO:0005524">
    <property type="term" value="F:ATP binding"/>
    <property type="evidence" value="ECO:0007669"/>
    <property type="project" value="UniProtKB-UniRule"/>
</dbReference>
<dbReference type="InterPro" id="IPR013221">
    <property type="entry name" value="Mur_ligase_cen"/>
</dbReference>
<comment type="catalytic activity">
    <reaction evidence="5">
        <text>beta-D-GlcNAc-(1-&gt;4)-Mur2Ac(oyl-L-Ala-gamma-D-O-P-Glu-L-Lys-D-Ala-D-Ala)-di-trans,octa-cis-undecaprenyl diphosphate + NH4(+) = beta-D-GlcNAc-(1-&gt;4)-Mur2Ac(oyl-L-Ala-D-isoglutaminyl-L-Lys-D-Ala-D-Ala)-di-trans,octa-cis-undecaprenyl diphosphate + phosphate + H(+)</text>
        <dbReference type="Rhea" id="RHEA:57932"/>
        <dbReference type="ChEBI" id="CHEBI:15378"/>
        <dbReference type="ChEBI" id="CHEBI:28938"/>
        <dbReference type="ChEBI" id="CHEBI:43474"/>
        <dbReference type="ChEBI" id="CHEBI:62233"/>
        <dbReference type="ChEBI" id="CHEBI:143132"/>
    </reaction>
</comment>
<evidence type="ECO:0000256" key="2">
    <source>
        <dbReference type="ARBA" id="ARBA00022598"/>
    </source>
</evidence>
<evidence type="ECO:0000259" key="6">
    <source>
        <dbReference type="Pfam" id="PF08245"/>
    </source>
</evidence>
<feature type="binding site" evidence="5">
    <location>
        <position position="235"/>
    </location>
    <ligand>
        <name>Zn(2+)</name>
        <dbReference type="ChEBI" id="CHEBI:29105"/>
    </ligand>
</feature>
<reference evidence="8 9" key="1">
    <citation type="submission" date="2019-10" db="EMBL/GenBank/DDBJ databases">
        <title>The Genome Sequence of Clostridium tarantellae Isolated from Fish Brain.</title>
        <authorList>
            <person name="Bano L."/>
            <person name="Kiel M."/>
            <person name="Sales G."/>
            <person name="Doxey A.C."/>
            <person name="Mansfield M.J."/>
            <person name="Schiavone M."/>
            <person name="Rossetto O."/>
            <person name="Pirazzini M."/>
            <person name="Dobrindt U."/>
            <person name="Montecucco C."/>
        </authorList>
    </citation>
    <scope>NUCLEOTIDE SEQUENCE [LARGE SCALE GENOMIC DNA]</scope>
    <source>
        <strain evidence="8 9">DSM 3997</strain>
    </source>
</reference>
<keyword evidence="5" id="KW-0961">Cell wall biogenesis/degradation</keyword>
<dbReference type="Pfam" id="PF08353">
    <property type="entry name" value="MurT_C"/>
    <property type="match status" value="1"/>
</dbReference>
<evidence type="ECO:0000313" key="9">
    <source>
        <dbReference type="Proteomes" id="UP000430345"/>
    </source>
</evidence>
<comment type="pathway">
    <text evidence="1 5">Cell wall biogenesis; peptidoglycan biosynthesis.</text>
</comment>
<feature type="binding site" evidence="5">
    <location>
        <position position="232"/>
    </location>
    <ligand>
        <name>Zn(2+)</name>
        <dbReference type="ChEBI" id="CHEBI:29105"/>
    </ligand>
</feature>
<dbReference type="HAMAP" id="MF_02214">
    <property type="entry name" value="Lipid_II_synth_MurT"/>
    <property type="match status" value="1"/>
</dbReference>
<evidence type="ECO:0000256" key="3">
    <source>
        <dbReference type="ARBA" id="ARBA00022741"/>
    </source>
</evidence>
<keyword evidence="5" id="KW-0862">Zinc</keyword>
<dbReference type="Gene3D" id="3.40.1190.10">
    <property type="entry name" value="Mur-like, catalytic domain"/>
    <property type="match status" value="1"/>
</dbReference>
<dbReference type="GO" id="GO:0008270">
    <property type="term" value="F:zinc ion binding"/>
    <property type="evidence" value="ECO:0007669"/>
    <property type="project" value="UniProtKB-UniRule"/>
</dbReference>
<dbReference type="EMBL" id="WHJC01000145">
    <property type="protein sequence ID" value="MPQ44073.1"/>
    <property type="molecule type" value="Genomic_DNA"/>
</dbReference>